<feature type="transmembrane region" description="Helical" evidence="8">
    <location>
        <begin position="99"/>
        <end position="120"/>
    </location>
</feature>
<feature type="transmembrane region" description="Helical" evidence="8">
    <location>
        <begin position="66"/>
        <end position="87"/>
    </location>
</feature>
<keyword evidence="4 8" id="KW-1133">Transmembrane helix</keyword>
<feature type="region of interest" description="Disordered" evidence="7">
    <location>
        <begin position="163"/>
        <end position="195"/>
    </location>
</feature>
<dbReference type="PANTHER" id="PTHR45755:SF4">
    <property type="entry name" value="ZINC TRANSPORTER 7"/>
    <property type="match status" value="1"/>
</dbReference>
<feature type="domain" description="Cation efflux protein transmembrane" evidence="9">
    <location>
        <begin position="34"/>
        <end position="262"/>
    </location>
</feature>
<dbReference type="InterPro" id="IPR058533">
    <property type="entry name" value="Cation_efflux_TM"/>
</dbReference>
<feature type="compositionally biased region" description="Basic and acidic residues" evidence="7">
    <location>
        <begin position="185"/>
        <end position="195"/>
    </location>
</feature>
<evidence type="ECO:0000256" key="8">
    <source>
        <dbReference type="SAM" id="Phobius"/>
    </source>
</evidence>
<dbReference type="GO" id="GO:0006882">
    <property type="term" value="P:intracellular zinc ion homeostasis"/>
    <property type="evidence" value="ECO:0007669"/>
    <property type="project" value="InterPro"/>
</dbReference>
<feature type="compositionally biased region" description="Polar residues" evidence="7">
    <location>
        <begin position="1"/>
        <end position="11"/>
    </location>
</feature>
<evidence type="ECO:0000259" key="9">
    <source>
        <dbReference type="Pfam" id="PF01545"/>
    </source>
</evidence>
<dbReference type="EMBL" id="CP065668">
    <property type="protein sequence ID" value="QPS08736.1"/>
    <property type="molecule type" value="Genomic_DNA"/>
</dbReference>
<evidence type="ECO:0000256" key="4">
    <source>
        <dbReference type="ARBA" id="ARBA00022989"/>
    </source>
</evidence>
<evidence type="ECO:0000256" key="2">
    <source>
        <dbReference type="ARBA" id="ARBA00022448"/>
    </source>
</evidence>
<evidence type="ECO:0000256" key="5">
    <source>
        <dbReference type="ARBA" id="ARBA00023065"/>
    </source>
</evidence>
<comment type="subcellular location">
    <subcellularLocation>
        <location evidence="1">Membrane</location>
        <topology evidence="1">Multi-pass membrane protein</topology>
    </subcellularLocation>
</comment>
<feature type="transmembrane region" description="Helical" evidence="8">
    <location>
        <begin position="132"/>
        <end position="155"/>
    </location>
</feature>
<proteinExistence type="predicted"/>
<dbReference type="SUPFAM" id="SSF161111">
    <property type="entry name" value="Cation efflux protein transmembrane domain-like"/>
    <property type="match status" value="1"/>
</dbReference>
<dbReference type="InterPro" id="IPR027469">
    <property type="entry name" value="Cation_efflux_TMD_sf"/>
</dbReference>
<dbReference type="AlphaFoldDB" id="A0A7T2S4G2"/>
<keyword evidence="2" id="KW-0813">Transport</keyword>
<evidence type="ECO:0000313" key="10">
    <source>
        <dbReference type="EMBL" id="QPS08736.1"/>
    </source>
</evidence>
<name>A0A7T2S4G2_DELAC</name>
<dbReference type="Gene3D" id="1.20.1510.10">
    <property type="entry name" value="Cation efflux protein transmembrane domain"/>
    <property type="match status" value="1"/>
</dbReference>
<evidence type="ECO:0000256" key="6">
    <source>
        <dbReference type="ARBA" id="ARBA00023136"/>
    </source>
</evidence>
<feature type="transmembrane region" description="Helical" evidence="8">
    <location>
        <begin position="237"/>
        <end position="254"/>
    </location>
</feature>
<dbReference type="InterPro" id="IPR045316">
    <property type="entry name" value="Msc2-like"/>
</dbReference>
<organism evidence="10 11">
    <name type="scientific">Delftia acidovorans</name>
    <name type="common">Pseudomonas acidovorans</name>
    <name type="synonym">Comamonas acidovorans</name>
    <dbReference type="NCBI Taxonomy" id="80866"/>
    <lineage>
        <taxon>Bacteria</taxon>
        <taxon>Pseudomonadati</taxon>
        <taxon>Pseudomonadota</taxon>
        <taxon>Betaproteobacteria</taxon>
        <taxon>Burkholderiales</taxon>
        <taxon>Comamonadaceae</taxon>
        <taxon>Delftia</taxon>
    </lineage>
</organism>
<evidence type="ECO:0000313" key="11">
    <source>
        <dbReference type="Proteomes" id="UP000594778"/>
    </source>
</evidence>
<evidence type="ECO:0000256" key="1">
    <source>
        <dbReference type="ARBA" id="ARBA00004141"/>
    </source>
</evidence>
<evidence type="ECO:0000256" key="7">
    <source>
        <dbReference type="SAM" id="MobiDB-lite"/>
    </source>
</evidence>
<dbReference type="GO" id="GO:0005385">
    <property type="term" value="F:zinc ion transmembrane transporter activity"/>
    <property type="evidence" value="ECO:0007669"/>
    <property type="project" value="InterPro"/>
</dbReference>
<keyword evidence="3 8" id="KW-0812">Transmembrane</keyword>
<keyword evidence="6 8" id="KW-0472">Membrane</keyword>
<feature type="transmembrane region" description="Helical" evidence="8">
    <location>
        <begin position="209"/>
        <end position="231"/>
    </location>
</feature>
<dbReference type="Pfam" id="PF01545">
    <property type="entry name" value="Cation_efflux"/>
    <property type="match status" value="1"/>
</dbReference>
<evidence type="ECO:0000256" key="3">
    <source>
        <dbReference type="ARBA" id="ARBA00022692"/>
    </source>
</evidence>
<dbReference type="NCBIfam" id="TIGR01297">
    <property type="entry name" value="CDF"/>
    <property type="match status" value="1"/>
</dbReference>
<dbReference type="RefSeq" id="WP_197955947.1">
    <property type="nucleotide sequence ID" value="NZ_CP065668.1"/>
</dbReference>
<feature type="region of interest" description="Disordered" evidence="7">
    <location>
        <begin position="1"/>
        <end position="26"/>
    </location>
</feature>
<dbReference type="NCBIfam" id="NF033827">
    <property type="entry name" value="CDF_efflux_DmeF"/>
    <property type="match status" value="1"/>
</dbReference>
<feature type="transmembrane region" description="Helical" evidence="8">
    <location>
        <begin position="33"/>
        <end position="54"/>
    </location>
</feature>
<gene>
    <name evidence="10" type="primary">dmeF</name>
    <name evidence="10" type="ORF">I6G66_01355</name>
</gene>
<keyword evidence="5" id="KW-0406">Ion transport</keyword>
<dbReference type="InterPro" id="IPR002524">
    <property type="entry name" value="Cation_efflux"/>
</dbReference>
<protein>
    <submittedName>
        <fullName evidence="10">CDF family Co(II)/Ni(II) efflux transporter DmeF</fullName>
    </submittedName>
</protein>
<sequence>MRSIPSLSTAGGASPRQHSHRFDEGNPLGERRAMLAAGLTAAMMVGEIAGGYGFNSMALLADGWHMGSHALALGLSAGAYAAARRLAGDTRFAFGTWKIEVLAGYTSAILLLLVAGGMAWQSVQRLFSPSPIHYEQALGVAALGLLVNLACAWLLKGGHGHHHGHGHGHDHGHHHGHGRHAHGGHTGDRHHGDHGDHGDLNLRSAYLHVLADAATSVMAIAALFGGMAWGLGWLDPAMGLAGAVLVAAWALGLLRDSSRVLLDAEMHAPVVREVREAIAQAPFAAQISDLHVWRVGKARYACIVALDAPAGVDPDAVRQLLGVHEELVHVTVEVNRPQPAATH</sequence>
<reference evidence="10 11" key="1">
    <citation type="submission" date="2020-12" db="EMBL/GenBank/DDBJ databases">
        <title>FDA dAtabase for Regulatory Grade micrObial Sequences (FDA-ARGOS): Supporting development and validation of Infectious Disease Dx tests.</title>
        <authorList>
            <person name="Sproer C."/>
            <person name="Gronow S."/>
            <person name="Severitt S."/>
            <person name="Schroder I."/>
            <person name="Tallon L."/>
            <person name="Sadzewicz L."/>
            <person name="Zhao X."/>
            <person name="Boylan J."/>
            <person name="Ott S."/>
            <person name="Bowen H."/>
            <person name="Vavikolanu K."/>
            <person name="Mehta A."/>
            <person name="Aluvathingal J."/>
            <person name="Nadendla S."/>
            <person name="Lowell S."/>
            <person name="Myers T."/>
            <person name="Yan Y."/>
            <person name="Sichtig H."/>
        </authorList>
    </citation>
    <scope>NUCLEOTIDE SEQUENCE [LARGE SCALE GENOMIC DNA]</scope>
    <source>
        <strain evidence="10 11">FDAARGOS_909</strain>
    </source>
</reference>
<dbReference type="PANTHER" id="PTHR45755">
    <property type="match status" value="1"/>
</dbReference>
<dbReference type="Proteomes" id="UP000594778">
    <property type="component" value="Chromosome"/>
</dbReference>
<feature type="compositionally biased region" description="Basic residues" evidence="7">
    <location>
        <begin position="163"/>
        <end position="183"/>
    </location>
</feature>
<dbReference type="GO" id="GO:0016020">
    <property type="term" value="C:membrane"/>
    <property type="evidence" value="ECO:0007669"/>
    <property type="project" value="UniProtKB-SubCell"/>
</dbReference>
<accession>A0A7T2S4G2</accession>